<dbReference type="EMBL" id="DF848493">
    <property type="protein sequence ID" value="GAT53824.1"/>
    <property type="molecule type" value="Genomic_DNA"/>
</dbReference>
<dbReference type="InterPro" id="IPR023210">
    <property type="entry name" value="NADP_OxRdtase_dom"/>
</dbReference>
<dbReference type="InterPro" id="IPR000868">
    <property type="entry name" value="Isochorismatase-like_dom"/>
</dbReference>
<feature type="compositionally biased region" description="Acidic residues" evidence="2">
    <location>
        <begin position="1315"/>
        <end position="1339"/>
    </location>
</feature>
<evidence type="ECO:0000256" key="2">
    <source>
        <dbReference type="SAM" id="MobiDB-lite"/>
    </source>
</evidence>
<dbReference type="SUPFAM" id="SSF51430">
    <property type="entry name" value="NAD(P)-linked oxidoreductase"/>
    <property type="match status" value="1"/>
</dbReference>
<dbReference type="Pfam" id="PF00857">
    <property type="entry name" value="Isochorismatase"/>
    <property type="match status" value="1"/>
</dbReference>
<evidence type="ECO:0008006" key="7">
    <source>
        <dbReference type="Google" id="ProtNLM"/>
    </source>
</evidence>
<comment type="similarity">
    <text evidence="1">Belongs to the isochorismatase family.</text>
</comment>
<feature type="region of interest" description="Disordered" evidence="2">
    <location>
        <begin position="1087"/>
        <end position="1136"/>
    </location>
</feature>
<dbReference type="PANTHER" id="PTHR42686">
    <property type="entry name" value="GH17980P-RELATED"/>
    <property type="match status" value="1"/>
</dbReference>
<dbReference type="InterPro" id="IPR036380">
    <property type="entry name" value="Isochorismatase-like_sf"/>
</dbReference>
<name>A0ABQ0LS05_MYCCL</name>
<dbReference type="Gene3D" id="3.40.50.850">
    <property type="entry name" value="Isochorismatase-like"/>
    <property type="match status" value="1"/>
</dbReference>
<evidence type="ECO:0000256" key="1">
    <source>
        <dbReference type="ARBA" id="ARBA00006336"/>
    </source>
</evidence>
<keyword evidence="6" id="KW-1185">Reference proteome</keyword>
<feature type="domain" description="Isochorismatase-like" evidence="4">
    <location>
        <begin position="381"/>
        <end position="535"/>
    </location>
</feature>
<sequence>MASTDLPDERPVPGPLVPKLSGPLALPRIVFGGGALSPQYQTDELLKSDSPLRTVQLALRYGINAFDTSAYYGPSEVLLGEALFALKDEFPRSSYQLMTKCGRFETNEFNYTPSTVRDSVKRSLQRLKTDYLDVVHLHDVEFVCEEVTPRRTGNHTSALGDEKEAYGLGEGEEGKVRGEGDRKILEAFAELRKIQEEGLIRHVGITGFPLYTLLRLALLILHNPPYKPVEVMLSYSNLSLQSSTLLAFAPELLKRAKVGQLLAASPFSMGLLTDAGPPAWHPASPELRAATIKAAMECQARGRLLADLATGYCVRHTGGSVPLVVGLSKPEEVHECVRVWREIEAQNNDEERVGQEEMVREIFREAGVLDWALDSMPPSSTLFLLCDLQERFKDAIYGFEHVVATTNKIFKVAKVLGCEVLVTTQKAKSLGQTEPSVDLASLGDLHIGTFDKTLFSMLTPEVLATIDSRPHVESIVLLGIESHICVLQTALGLVSLPKPYKTYVLADGVSSCNPAEVPLALAQMRAAGVIVTSSESFAFQLLGDASRPEFKAFSGVIKAEKEVTAKAVDVLLGRLRSALGVGPMAHHLSKFLAHSMFLLGRSGGRPASGSTSTTARVLQLGLRHRSNKRRIEAKPKVATEKRVVERDANGRPIVAPREKSLGVFKALAVGNLKHPLFETGEIGRVELDLPMLHVNALSPGVAAQFHNGPTSPLRVYGVPKHMLLEFRILGAPCSITTSGTFSVIRALEESKDVPARIVLNGRPGCGKSFLLLQAVQYAHASGEWIVIYIPRTKRFVDSSTPFTYSLATRTYLQPRAARETLSRIGKANPKHLAALTTPSPVTLEDGRTLPAGTPLQTLIDTGVAEENLAPAALDALMHALGTQTTFPVLLAIDDFQTLAGPTYYRDPRFRMIRPHHLSMPRLLLEYASGRKPLARGMVLGALSRSDTQFPVSDQLADSLSLPEDYNPMPRSIRFRRSTQLAHYLDNEVTFEAYDPTAFVEELPDDIEDLPEPDAALAEQALSEDVDPDESEEANQEVTWTGWNVYDPPVYEDNLAASAEAMDPFPQAKPADLWKALILPRDRPQVDLTTYGFPKEETDAELEAELAKPDPEEEAEIEPKQTKSGKKGQQPKPSDEIRIRALRAVRVPDALSVREAAGLFELWLDAGVLRTGGQRRAVRRSELTEAETYRETSETIDTIPMVDEETGEIIPDENDGLDLKDYDAAAAEDAASVAEAIRELGKQIPPQTPEQRFSSEKREALIDEVLALQEMLDDPEVRDVKVFERMFGQTEAKPEGDKRRAGSPLDSLLKEFEREESQEEEVVEEEVEKEAEEEFEEAALEAEANAQDPTTTEESAPTATAEASTQVQAGADDALDAFAAEFAPQDDIAGDLEDADIDPEDLEFDPLALGLGEEDSQLAQILSDGMRGALANPELVSQLMRKPVGNTIKVSQESGADELFLSKYAESSGNPRAFVWGGLLATLQTSQYPAEDI</sequence>
<reference evidence="5" key="1">
    <citation type="submission" date="2014-09" db="EMBL/GenBank/DDBJ databases">
        <title>Genome sequence of the luminous mushroom Mycena chlorophos for searching fungal bioluminescence genes.</title>
        <authorList>
            <person name="Tanaka Y."/>
            <person name="Kasuga D."/>
            <person name="Oba Y."/>
            <person name="Hase S."/>
            <person name="Sato K."/>
            <person name="Oba Y."/>
            <person name="Sakakibara Y."/>
        </authorList>
    </citation>
    <scope>NUCLEOTIDE SEQUENCE</scope>
</reference>
<evidence type="ECO:0000313" key="6">
    <source>
        <dbReference type="Proteomes" id="UP000815677"/>
    </source>
</evidence>
<dbReference type="Proteomes" id="UP000815677">
    <property type="component" value="Unassembled WGS sequence"/>
</dbReference>
<gene>
    <name evidence="5" type="ORF">MCHLO_10737</name>
</gene>
<evidence type="ECO:0000259" key="3">
    <source>
        <dbReference type="Pfam" id="PF00248"/>
    </source>
</evidence>
<dbReference type="InterPro" id="IPR019368">
    <property type="entry name" value="Ribosomal_mS29"/>
</dbReference>
<dbReference type="Pfam" id="PF00248">
    <property type="entry name" value="Aldo_ket_red"/>
    <property type="match status" value="1"/>
</dbReference>
<feature type="domain" description="NADP-dependent oxidoreductase" evidence="3">
    <location>
        <begin position="28"/>
        <end position="341"/>
    </location>
</feature>
<dbReference type="InterPro" id="IPR036812">
    <property type="entry name" value="NAD(P)_OxRdtase_dom_sf"/>
</dbReference>
<dbReference type="Gene3D" id="3.20.20.100">
    <property type="entry name" value="NADP-dependent oxidoreductase domain"/>
    <property type="match status" value="1"/>
</dbReference>
<dbReference type="Pfam" id="PF10236">
    <property type="entry name" value="DAP3"/>
    <property type="match status" value="1"/>
</dbReference>
<proteinExistence type="inferred from homology"/>
<evidence type="ECO:0000313" key="5">
    <source>
        <dbReference type="EMBL" id="GAT53824.1"/>
    </source>
</evidence>
<organism evidence="5 6">
    <name type="scientific">Mycena chlorophos</name>
    <name type="common">Agaric fungus</name>
    <name type="synonym">Agaricus chlorophos</name>
    <dbReference type="NCBI Taxonomy" id="658473"/>
    <lineage>
        <taxon>Eukaryota</taxon>
        <taxon>Fungi</taxon>
        <taxon>Dikarya</taxon>
        <taxon>Basidiomycota</taxon>
        <taxon>Agaricomycotina</taxon>
        <taxon>Agaricomycetes</taxon>
        <taxon>Agaricomycetidae</taxon>
        <taxon>Agaricales</taxon>
        <taxon>Marasmiineae</taxon>
        <taxon>Mycenaceae</taxon>
        <taxon>Mycena</taxon>
    </lineage>
</organism>
<feature type="region of interest" description="Disordered" evidence="2">
    <location>
        <begin position="1309"/>
        <end position="1371"/>
    </location>
</feature>
<dbReference type="PANTHER" id="PTHR42686:SF1">
    <property type="entry name" value="GH17980P-RELATED"/>
    <property type="match status" value="1"/>
</dbReference>
<feature type="compositionally biased region" description="Low complexity" evidence="2">
    <location>
        <begin position="1340"/>
        <end position="1371"/>
    </location>
</feature>
<dbReference type="InterPro" id="IPR020471">
    <property type="entry name" value="AKR"/>
</dbReference>
<dbReference type="SUPFAM" id="SSF52499">
    <property type="entry name" value="Isochorismatase-like hydrolases"/>
    <property type="match status" value="1"/>
</dbReference>
<evidence type="ECO:0000259" key="4">
    <source>
        <dbReference type="Pfam" id="PF00857"/>
    </source>
</evidence>
<accession>A0ABQ0LS05</accession>
<protein>
    <recommendedName>
        <fullName evidence="7">NADP-dependent oxidoreductase domain-containing protein</fullName>
    </recommendedName>
</protein>